<feature type="transmembrane region" description="Helical" evidence="12">
    <location>
        <begin position="39"/>
        <end position="63"/>
    </location>
</feature>
<keyword evidence="7 12" id="KW-0472">Membrane</keyword>
<keyword evidence="5 12" id="KW-1133">Transmembrane helix</keyword>
<keyword evidence="9 10" id="KW-0807">Transducer</keyword>
<evidence type="ECO:0000259" key="13">
    <source>
        <dbReference type="PROSITE" id="PS50262"/>
    </source>
</evidence>
<dbReference type="PANTHER" id="PTHR24228:SF74">
    <property type="entry name" value="G-PROTEIN COUPLED RECEPTORS FAMILY 1 PROFILE DOMAIN-CONTAINING PROTEIN"/>
    <property type="match status" value="1"/>
</dbReference>
<evidence type="ECO:0000256" key="5">
    <source>
        <dbReference type="ARBA" id="ARBA00022989"/>
    </source>
</evidence>
<dbReference type="PROSITE" id="PS50262">
    <property type="entry name" value="G_PROTEIN_RECEP_F1_2"/>
    <property type="match status" value="1"/>
</dbReference>
<feature type="transmembrane region" description="Helical" evidence="12">
    <location>
        <begin position="361"/>
        <end position="381"/>
    </location>
</feature>
<feature type="compositionally biased region" description="Polar residues" evidence="11">
    <location>
        <begin position="248"/>
        <end position="272"/>
    </location>
</feature>
<sequence length="409" mass="46756">MAVCNFTSEHHVLKSEYPSDEELANVELFRCLPEELLQFASACCVIFMLIGIPGNLTTIIALARCKKVRNATAIFIINLHISNLSFNCFILPVAAMTFAKMHWSHGWVMCQAYASIKYMLNGSSIFTVLAITINRYVIVCHPLLYPKLYKRRNVLISILMIWTSAIGTFIVPIFGLWGRYNLEPTGGFCTMVPDSNHRSPKKFLLILAFVGPYLTMILCYARIWYVVRTAKKIQSLNPQCARPKHLPLSQTQSDMTTDDNTMSYCPSSPRSFSNTDSDKTPSSDTSAPQSPREDKPLQKYFKAPFRFTRKLVVRRKVPSSRDKRLCAMIVAIMISFGISHLPVMAARLAYKNYHSKPTVNVFAHLLEYSGTWINPIIYVLMSKEYRQAYKSLFETVVNKFQTLKFKWSR</sequence>
<keyword evidence="6 10" id="KW-0297">G-protein coupled receptor</keyword>
<dbReference type="GO" id="GO:0004930">
    <property type="term" value="F:G protein-coupled receptor activity"/>
    <property type="evidence" value="ECO:0007669"/>
    <property type="project" value="UniProtKB-KW"/>
</dbReference>
<keyword evidence="15" id="KW-1185">Reference proteome</keyword>
<evidence type="ECO:0000256" key="9">
    <source>
        <dbReference type="ARBA" id="ARBA00023224"/>
    </source>
</evidence>
<dbReference type="InterPro" id="IPR000276">
    <property type="entry name" value="GPCR_Rhodpsn"/>
</dbReference>
<organism evidence="14 15">
    <name type="scientific">Mythimna separata</name>
    <name type="common">Oriental armyworm</name>
    <name type="synonym">Pseudaletia separata</name>
    <dbReference type="NCBI Taxonomy" id="271217"/>
    <lineage>
        <taxon>Eukaryota</taxon>
        <taxon>Metazoa</taxon>
        <taxon>Ecdysozoa</taxon>
        <taxon>Arthropoda</taxon>
        <taxon>Hexapoda</taxon>
        <taxon>Insecta</taxon>
        <taxon>Pterygota</taxon>
        <taxon>Neoptera</taxon>
        <taxon>Endopterygota</taxon>
        <taxon>Lepidoptera</taxon>
        <taxon>Glossata</taxon>
        <taxon>Ditrysia</taxon>
        <taxon>Noctuoidea</taxon>
        <taxon>Noctuidae</taxon>
        <taxon>Noctuinae</taxon>
        <taxon>Hadenini</taxon>
        <taxon>Mythimna</taxon>
    </lineage>
</organism>
<accession>A0AAD7YLZ1</accession>
<comment type="caution">
    <text evidence="14">The sequence shown here is derived from an EMBL/GenBank/DDBJ whole genome shotgun (WGS) entry which is preliminary data.</text>
</comment>
<evidence type="ECO:0000256" key="2">
    <source>
        <dbReference type="ARBA" id="ARBA00010663"/>
    </source>
</evidence>
<dbReference type="EMBL" id="JARGEI010000014">
    <property type="protein sequence ID" value="KAJ8720308.1"/>
    <property type="molecule type" value="Genomic_DNA"/>
</dbReference>
<proteinExistence type="inferred from homology"/>
<dbReference type="Gene3D" id="1.20.1070.10">
    <property type="entry name" value="Rhodopsin 7-helix transmembrane proteins"/>
    <property type="match status" value="1"/>
</dbReference>
<comment type="similarity">
    <text evidence="2 10">Belongs to the G-protein coupled receptor 1 family.</text>
</comment>
<evidence type="ECO:0000256" key="10">
    <source>
        <dbReference type="RuleBase" id="RU000688"/>
    </source>
</evidence>
<dbReference type="SUPFAM" id="SSF81321">
    <property type="entry name" value="Family A G protein-coupled receptor-like"/>
    <property type="match status" value="1"/>
</dbReference>
<name>A0AAD7YLZ1_MYTSE</name>
<reference evidence="14" key="1">
    <citation type="submission" date="2023-03" db="EMBL/GenBank/DDBJ databases">
        <title>Chromosome-level genomes of two armyworms, Mythimna separata and Mythimna loreyi, provide insights into the biosynthesis and reception of sex pheromones.</title>
        <authorList>
            <person name="Zhao H."/>
        </authorList>
    </citation>
    <scope>NUCLEOTIDE SEQUENCE</scope>
    <source>
        <strain evidence="14">BeijingLab</strain>
        <tissue evidence="14">Pupa</tissue>
    </source>
</reference>
<dbReference type="AlphaFoldDB" id="A0AAD7YLZ1"/>
<keyword evidence="8 10" id="KW-0675">Receptor</keyword>
<evidence type="ECO:0000313" key="14">
    <source>
        <dbReference type="EMBL" id="KAJ8720308.1"/>
    </source>
</evidence>
<evidence type="ECO:0000256" key="4">
    <source>
        <dbReference type="ARBA" id="ARBA00022692"/>
    </source>
</evidence>
<dbReference type="Pfam" id="PF00001">
    <property type="entry name" value="7tm_1"/>
    <property type="match status" value="1"/>
</dbReference>
<dbReference type="InterPro" id="IPR017452">
    <property type="entry name" value="GPCR_Rhodpsn_7TM"/>
</dbReference>
<keyword evidence="4 10" id="KW-0812">Transmembrane</keyword>
<dbReference type="PROSITE" id="PS00237">
    <property type="entry name" value="G_PROTEIN_RECEP_F1_1"/>
    <property type="match status" value="1"/>
</dbReference>
<feature type="region of interest" description="Disordered" evidence="11">
    <location>
        <begin position="244"/>
        <end position="294"/>
    </location>
</feature>
<feature type="transmembrane region" description="Helical" evidence="12">
    <location>
        <begin position="75"/>
        <end position="98"/>
    </location>
</feature>
<dbReference type="Proteomes" id="UP001231518">
    <property type="component" value="Chromosome 3"/>
</dbReference>
<dbReference type="PRINTS" id="PR00237">
    <property type="entry name" value="GPCRRHODOPSN"/>
</dbReference>
<evidence type="ECO:0000256" key="6">
    <source>
        <dbReference type="ARBA" id="ARBA00023040"/>
    </source>
</evidence>
<evidence type="ECO:0000256" key="11">
    <source>
        <dbReference type="SAM" id="MobiDB-lite"/>
    </source>
</evidence>
<feature type="transmembrane region" description="Helical" evidence="12">
    <location>
        <begin position="118"/>
        <end position="144"/>
    </location>
</feature>
<evidence type="ECO:0000256" key="12">
    <source>
        <dbReference type="SAM" id="Phobius"/>
    </source>
</evidence>
<keyword evidence="3" id="KW-1003">Cell membrane</keyword>
<comment type="subcellular location">
    <subcellularLocation>
        <location evidence="1">Cell membrane</location>
        <topology evidence="1">Multi-pass membrane protein</topology>
    </subcellularLocation>
</comment>
<gene>
    <name evidence="14" type="ORF">PYW07_012351</name>
</gene>
<feature type="transmembrane region" description="Helical" evidence="12">
    <location>
        <begin position="325"/>
        <end position="349"/>
    </location>
</feature>
<evidence type="ECO:0000256" key="1">
    <source>
        <dbReference type="ARBA" id="ARBA00004651"/>
    </source>
</evidence>
<feature type="transmembrane region" description="Helical" evidence="12">
    <location>
        <begin position="156"/>
        <end position="177"/>
    </location>
</feature>
<feature type="domain" description="G-protein coupled receptors family 1 profile" evidence="13">
    <location>
        <begin position="54"/>
        <end position="378"/>
    </location>
</feature>
<evidence type="ECO:0000313" key="15">
    <source>
        <dbReference type="Proteomes" id="UP001231518"/>
    </source>
</evidence>
<evidence type="ECO:0000256" key="3">
    <source>
        <dbReference type="ARBA" id="ARBA00022475"/>
    </source>
</evidence>
<feature type="transmembrane region" description="Helical" evidence="12">
    <location>
        <begin position="203"/>
        <end position="225"/>
    </location>
</feature>
<dbReference type="GO" id="GO:0005886">
    <property type="term" value="C:plasma membrane"/>
    <property type="evidence" value="ECO:0007669"/>
    <property type="project" value="UniProtKB-SubCell"/>
</dbReference>
<protein>
    <recommendedName>
        <fullName evidence="13">G-protein coupled receptors family 1 profile domain-containing protein</fullName>
    </recommendedName>
</protein>
<evidence type="ECO:0000256" key="8">
    <source>
        <dbReference type="ARBA" id="ARBA00023170"/>
    </source>
</evidence>
<evidence type="ECO:0000256" key="7">
    <source>
        <dbReference type="ARBA" id="ARBA00023136"/>
    </source>
</evidence>
<dbReference type="PANTHER" id="PTHR24228">
    <property type="entry name" value="B2 BRADYKININ RECEPTOR/ANGIOTENSIN II RECEPTOR"/>
    <property type="match status" value="1"/>
</dbReference>